<evidence type="ECO:0000256" key="10">
    <source>
        <dbReference type="RuleBase" id="RU004549"/>
    </source>
</evidence>
<dbReference type="GO" id="GO:0009734">
    <property type="term" value="P:auxin-activated signaling pathway"/>
    <property type="evidence" value="ECO:0007669"/>
    <property type="project" value="UniProtKB-UniRule"/>
</dbReference>
<dbReference type="OrthoDB" id="1287782at2759"/>
<keyword evidence="5 10" id="KW-0805">Transcription regulation</keyword>
<evidence type="ECO:0000256" key="4">
    <source>
        <dbReference type="ARBA" id="ARBA00022491"/>
    </source>
</evidence>
<dbReference type="InterPro" id="IPR033389">
    <property type="entry name" value="AUX/IAA_dom"/>
</dbReference>
<dbReference type="STRING" id="51240.A0A2I4GUI1"/>
<dbReference type="KEGG" id="jre:109011009"/>
<proteinExistence type="inferred from homology"/>
<evidence type="ECO:0000256" key="6">
    <source>
        <dbReference type="ARBA" id="ARBA00023163"/>
    </source>
</evidence>
<dbReference type="PROSITE" id="PS51745">
    <property type="entry name" value="PB1"/>
    <property type="match status" value="1"/>
</dbReference>
<dbReference type="RefSeq" id="XP_018847560.1">
    <property type="nucleotide sequence ID" value="XM_018992015.2"/>
</dbReference>
<name>A0A2I4GUI1_JUGRE</name>
<comment type="function">
    <text evidence="9">Aux/IAA proteins are short-lived transcriptional factors that function as repressors of early auxin response genes at low auxin concentrations. Repression is thought to result from the interaction with auxin response factors (ARFs), proteins that bind to the auxin-responsive promoter element (AuxRE). Formation of heterodimers with ARF proteins may alter their ability to modulate early auxin response genes expression.</text>
</comment>
<protein>
    <recommendedName>
        <fullName evidence="10">Auxin-responsive protein</fullName>
    </recommendedName>
</protein>
<keyword evidence="7 10" id="KW-0539">Nucleus</keyword>
<gene>
    <name evidence="12" type="primary">LOC109011009</name>
</gene>
<dbReference type="InterPro" id="IPR003311">
    <property type="entry name" value="AUX_IAA"/>
</dbReference>
<organism evidence="11 12">
    <name type="scientific">Juglans regia</name>
    <name type="common">English walnut</name>
    <dbReference type="NCBI Taxonomy" id="51240"/>
    <lineage>
        <taxon>Eukaryota</taxon>
        <taxon>Viridiplantae</taxon>
        <taxon>Streptophyta</taxon>
        <taxon>Embryophyta</taxon>
        <taxon>Tracheophyta</taxon>
        <taxon>Spermatophyta</taxon>
        <taxon>Magnoliopsida</taxon>
        <taxon>eudicotyledons</taxon>
        <taxon>Gunneridae</taxon>
        <taxon>Pentapetalae</taxon>
        <taxon>rosids</taxon>
        <taxon>fabids</taxon>
        <taxon>Fagales</taxon>
        <taxon>Juglandaceae</taxon>
        <taxon>Juglans</taxon>
    </lineage>
</organism>
<dbReference type="InterPro" id="IPR053793">
    <property type="entry name" value="PB1-like"/>
</dbReference>
<accession>A0A2I4GUI1</accession>
<dbReference type="SUPFAM" id="SSF54277">
    <property type="entry name" value="CAD &amp; PB1 domains"/>
    <property type="match status" value="1"/>
</dbReference>
<dbReference type="GeneID" id="109011009"/>
<sequence>MLPDLPELDVSGGLNFKETELTLGLPGEIGRGTSSFIQITAGSSSAKLTGTKRGFSQAAMDLNLGRSFYVEHDGSCCEQSESENEDLSVAKPPAAKAQIVGWPPVRAFRRNVMTKSCNLVKVSMDGAPYLRKVDLEMYDSYQQLLSALEDMFSCPTIPYTYPTRNYLDEKKLMDPTSGVEYVPTYEDKDGDLMLVGDVPWKMFVESCKRLRLIKGSEAIGQLHAPRTPQPSAASCTST</sequence>
<evidence type="ECO:0000256" key="2">
    <source>
        <dbReference type="ARBA" id="ARBA00006728"/>
    </source>
</evidence>
<dbReference type="FunFam" id="3.10.20.90:FF:000078">
    <property type="entry name" value="Auxin-responsive protein"/>
    <property type="match status" value="1"/>
</dbReference>
<keyword evidence="4 10" id="KW-0678">Repressor</keyword>
<evidence type="ECO:0000256" key="9">
    <source>
        <dbReference type="ARBA" id="ARBA00025283"/>
    </source>
</evidence>
<dbReference type="AlphaFoldDB" id="A0A2I4GUI1"/>
<dbReference type="PANTHER" id="PTHR31734">
    <property type="entry name" value="AUXIN-RESPONSIVE PROTEIN IAA17"/>
    <property type="match status" value="1"/>
</dbReference>
<comment type="similarity">
    <text evidence="2 10">Belongs to the Aux/IAA family.</text>
</comment>
<comment type="subunit">
    <text evidence="3 10">Homodimers and heterodimers.</text>
</comment>
<dbReference type="Gene3D" id="3.10.20.90">
    <property type="entry name" value="Phosphatidylinositol 3-kinase Catalytic Subunit, Chain A, domain 1"/>
    <property type="match status" value="1"/>
</dbReference>
<evidence type="ECO:0000256" key="3">
    <source>
        <dbReference type="ARBA" id="ARBA00011726"/>
    </source>
</evidence>
<keyword evidence="11" id="KW-1185">Reference proteome</keyword>
<dbReference type="Gramene" id="Jr12_19480_p1">
    <property type="protein sequence ID" value="cds.Jr12_19480_p1"/>
    <property type="gene ID" value="Jr12_19480"/>
</dbReference>
<keyword evidence="6 10" id="KW-0804">Transcription</keyword>
<evidence type="ECO:0000313" key="12">
    <source>
        <dbReference type="RefSeq" id="XP_018847560.1"/>
    </source>
</evidence>
<dbReference type="GO" id="GO:0005634">
    <property type="term" value="C:nucleus"/>
    <property type="evidence" value="ECO:0007669"/>
    <property type="project" value="UniProtKB-SubCell"/>
</dbReference>
<dbReference type="GO" id="GO:0006355">
    <property type="term" value="P:regulation of DNA-templated transcription"/>
    <property type="evidence" value="ECO:0007669"/>
    <property type="project" value="InterPro"/>
</dbReference>
<evidence type="ECO:0000256" key="1">
    <source>
        <dbReference type="ARBA" id="ARBA00004123"/>
    </source>
</evidence>
<comment type="subcellular location">
    <subcellularLocation>
        <location evidence="1 10">Nucleus</location>
    </subcellularLocation>
</comment>
<evidence type="ECO:0000256" key="8">
    <source>
        <dbReference type="ARBA" id="ARBA00023294"/>
    </source>
</evidence>
<evidence type="ECO:0000256" key="7">
    <source>
        <dbReference type="ARBA" id="ARBA00023242"/>
    </source>
</evidence>
<evidence type="ECO:0000313" key="11">
    <source>
        <dbReference type="Proteomes" id="UP000235220"/>
    </source>
</evidence>
<dbReference type="Proteomes" id="UP000235220">
    <property type="component" value="Chromosome 12"/>
</dbReference>
<reference evidence="12" key="1">
    <citation type="submission" date="2025-08" db="UniProtKB">
        <authorList>
            <consortium name="RefSeq"/>
        </authorList>
    </citation>
    <scope>IDENTIFICATION</scope>
    <source>
        <tissue evidence="12">Leaves</tissue>
    </source>
</reference>
<dbReference type="Pfam" id="PF02309">
    <property type="entry name" value="AUX_IAA"/>
    <property type="match status" value="1"/>
</dbReference>
<dbReference type="PANTHER" id="PTHR31734:SF34">
    <property type="entry name" value="AUXIN-RESPONSIVE PROTEIN IAA15"/>
    <property type="match status" value="1"/>
</dbReference>
<keyword evidence="8 10" id="KW-0927">Auxin signaling pathway</keyword>
<evidence type="ECO:0000256" key="5">
    <source>
        <dbReference type="ARBA" id="ARBA00023015"/>
    </source>
</evidence>